<keyword evidence="1" id="KW-1133">Transmembrane helix</keyword>
<organism evidence="2">
    <name type="scientific">Arundo donax</name>
    <name type="common">Giant reed</name>
    <name type="synonym">Donax arundinaceus</name>
    <dbReference type="NCBI Taxonomy" id="35708"/>
    <lineage>
        <taxon>Eukaryota</taxon>
        <taxon>Viridiplantae</taxon>
        <taxon>Streptophyta</taxon>
        <taxon>Embryophyta</taxon>
        <taxon>Tracheophyta</taxon>
        <taxon>Spermatophyta</taxon>
        <taxon>Magnoliopsida</taxon>
        <taxon>Liliopsida</taxon>
        <taxon>Poales</taxon>
        <taxon>Poaceae</taxon>
        <taxon>PACMAD clade</taxon>
        <taxon>Arundinoideae</taxon>
        <taxon>Arundineae</taxon>
        <taxon>Arundo</taxon>
    </lineage>
</organism>
<sequence length="54" mass="6252">MFVFHYGVRGAAIAHVISQYVVLLISLLHTVAFLLASWKAHYIQKYIILVFYLL</sequence>
<accession>A0A0A9GU70</accession>
<proteinExistence type="predicted"/>
<name>A0A0A9GU70_ARUDO</name>
<evidence type="ECO:0000313" key="2">
    <source>
        <dbReference type="EMBL" id="JAE27084.1"/>
    </source>
</evidence>
<reference evidence="2" key="1">
    <citation type="submission" date="2014-09" db="EMBL/GenBank/DDBJ databases">
        <authorList>
            <person name="Magalhaes I.L.F."/>
            <person name="Oliveira U."/>
            <person name="Santos F.R."/>
            <person name="Vidigal T.H.D.A."/>
            <person name="Brescovit A.D."/>
            <person name="Santos A.J."/>
        </authorList>
    </citation>
    <scope>NUCLEOTIDE SEQUENCE</scope>
    <source>
        <tissue evidence="2">Shoot tissue taken approximately 20 cm above the soil surface</tissue>
    </source>
</reference>
<feature type="transmembrane region" description="Helical" evidence="1">
    <location>
        <begin position="12"/>
        <end position="36"/>
    </location>
</feature>
<reference evidence="2" key="2">
    <citation type="journal article" date="2015" name="Data Brief">
        <title>Shoot transcriptome of the giant reed, Arundo donax.</title>
        <authorList>
            <person name="Barrero R.A."/>
            <person name="Guerrero F.D."/>
            <person name="Moolhuijzen P."/>
            <person name="Goolsby J.A."/>
            <person name="Tidwell J."/>
            <person name="Bellgard S.E."/>
            <person name="Bellgard M.I."/>
        </authorList>
    </citation>
    <scope>NUCLEOTIDE SEQUENCE</scope>
    <source>
        <tissue evidence="2">Shoot tissue taken approximately 20 cm above the soil surface</tissue>
    </source>
</reference>
<protein>
    <submittedName>
        <fullName evidence="2">Uncharacterized protein</fullName>
    </submittedName>
</protein>
<keyword evidence="1" id="KW-0812">Transmembrane</keyword>
<evidence type="ECO:0000256" key="1">
    <source>
        <dbReference type="SAM" id="Phobius"/>
    </source>
</evidence>
<keyword evidence="1" id="KW-0472">Membrane</keyword>
<dbReference type="EMBL" id="GBRH01170812">
    <property type="protein sequence ID" value="JAE27084.1"/>
    <property type="molecule type" value="Transcribed_RNA"/>
</dbReference>
<dbReference type="AlphaFoldDB" id="A0A0A9GU70"/>